<feature type="region of interest" description="Disordered" evidence="1">
    <location>
        <begin position="216"/>
        <end position="236"/>
    </location>
</feature>
<proteinExistence type="predicted"/>
<feature type="region of interest" description="Disordered" evidence="1">
    <location>
        <begin position="160"/>
        <end position="179"/>
    </location>
</feature>
<sequence length="520" mass="55895">MDRPAKPTKVVLHPPPPAVRRASPKQLIILNALYARATRPAGQSISDASKETGLPESWIRNWLIRARSSSKRRTVGQSRSGAMPESTPSSTHSTQSEPTRKPSSNNVSQSNDVSLSVTNSHMLRGIAGTPIPMDPPSHMSTVYSQPRAFAATEYSRPLSAPTLSTAPPSSVTSSVSTGSADFTTSNEYMRAYTQSPSLGYIPMAFPFDSRTSTTLRQDVSISSAPPLSSARFPNKSVHHDAVGNNLSAPAVPFIQSKAPSIPNLNLSSVRDRSSSSRSSTSLPQESSDHSRIRHSKSDSLYDLLYDMTDLSSPEPLHRFPQPFSQPSQSVQTVQTGLSLPLYSSMSFDPSFQTHSTSVGPLAPGTSQISRTTIAHSSAVHSHVLAYPPPQTTTVAYKINMYDLVALTKRVRATSASRLDPETFPSPTPSLTNEQYTAAKLAASDYPFSVAQTAAEGALADEILNFDADGEETEDESVEAITPHVPSDGLEVSADMSLVSEKVGGLLQTERVVRGVREEDD</sequence>
<dbReference type="InterPro" id="IPR009057">
    <property type="entry name" value="Homeodomain-like_sf"/>
</dbReference>
<feature type="compositionally biased region" description="Low complexity" evidence="1">
    <location>
        <begin position="275"/>
        <end position="285"/>
    </location>
</feature>
<evidence type="ECO:0000256" key="1">
    <source>
        <dbReference type="SAM" id="MobiDB-lite"/>
    </source>
</evidence>
<dbReference type="CDD" id="cd00086">
    <property type="entry name" value="homeodomain"/>
    <property type="match status" value="1"/>
</dbReference>
<name>A0ABP1DXF3_9APHY</name>
<dbReference type="Proteomes" id="UP001497453">
    <property type="component" value="Chromosome 7"/>
</dbReference>
<organism evidence="2 3">
    <name type="scientific">Somion occarium</name>
    <dbReference type="NCBI Taxonomy" id="3059160"/>
    <lineage>
        <taxon>Eukaryota</taxon>
        <taxon>Fungi</taxon>
        <taxon>Dikarya</taxon>
        <taxon>Basidiomycota</taxon>
        <taxon>Agaricomycotina</taxon>
        <taxon>Agaricomycetes</taxon>
        <taxon>Polyporales</taxon>
        <taxon>Cerrenaceae</taxon>
        <taxon>Somion</taxon>
    </lineage>
</organism>
<feature type="region of interest" description="Disordered" evidence="1">
    <location>
        <begin position="1"/>
        <end position="25"/>
    </location>
</feature>
<feature type="compositionally biased region" description="Low complexity" evidence="1">
    <location>
        <begin position="160"/>
        <end position="177"/>
    </location>
</feature>
<feature type="region of interest" description="Disordered" evidence="1">
    <location>
        <begin position="262"/>
        <end position="293"/>
    </location>
</feature>
<accession>A0ABP1DXF3</accession>
<dbReference type="EMBL" id="OZ037950">
    <property type="protein sequence ID" value="CAL1712461.1"/>
    <property type="molecule type" value="Genomic_DNA"/>
</dbReference>
<protein>
    <recommendedName>
        <fullName evidence="4">Homeobox domain-containing protein</fullName>
    </recommendedName>
</protein>
<dbReference type="SUPFAM" id="SSF46689">
    <property type="entry name" value="Homeodomain-like"/>
    <property type="match status" value="1"/>
</dbReference>
<feature type="region of interest" description="Disordered" evidence="1">
    <location>
        <begin position="69"/>
        <end position="112"/>
    </location>
</feature>
<reference evidence="3" key="1">
    <citation type="submission" date="2024-04" db="EMBL/GenBank/DDBJ databases">
        <authorList>
            <person name="Shaw F."/>
            <person name="Minotto A."/>
        </authorList>
    </citation>
    <scope>NUCLEOTIDE SEQUENCE [LARGE SCALE GENOMIC DNA]</scope>
</reference>
<feature type="compositionally biased region" description="Polar residues" evidence="1">
    <location>
        <begin position="75"/>
        <end position="97"/>
    </location>
</feature>
<dbReference type="Gene3D" id="1.10.10.60">
    <property type="entry name" value="Homeodomain-like"/>
    <property type="match status" value="1"/>
</dbReference>
<evidence type="ECO:0000313" key="3">
    <source>
        <dbReference type="Proteomes" id="UP001497453"/>
    </source>
</evidence>
<dbReference type="InterPro" id="IPR001356">
    <property type="entry name" value="HD"/>
</dbReference>
<evidence type="ECO:0000313" key="2">
    <source>
        <dbReference type="EMBL" id="CAL1712461.1"/>
    </source>
</evidence>
<feature type="compositionally biased region" description="Polar residues" evidence="1">
    <location>
        <begin position="216"/>
        <end position="226"/>
    </location>
</feature>
<evidence type="ECO:0008006" key="4">
    <source>
        <dbReference type="Google" id="ProtNLM"/>
    </source>
</evidence>
<keyword evidence="3" id="KW-1185">Reference proteome</keyword>
<gene>
    <name evidence="2" type="ORF">GFSPODELE1_LOCUS8835</name>
</gene>
<feature type="compositionally biased region" description="Low complexity" evidence="1">
    <location>
        <begin position="103"/>
        <end position="112"/>
    </location>
</feature>